<sequence>MSDDEQAIDEDIVASITEVKPRVESIKRLEMEISGCSGVPALKIKTLEGIELVVSVSVNGYRIEECSRQLKMKDFDSLHALLSETSKAYVQKFGTSLEEALLALSEKDG</sequence>
<dbReference type="InterPro" id="IPR007967">
    <property type="entry name" value="GSKIP_dom"/>
</dbReference>
<dbReference type="Gene3D" id="3.30.2280.10">
    <property type="entry name" value="Hypothetical protein (hspc210)"/>
    <property type="match status" value="1"/>
</dbReference>
<reference evidence="2" key="1">
    <citation type="submission" date="2021-01" db="EMBL/GenBank/DDBJ databases">
        <authorList>
            <person name="Corre E."/>
            <person name="Pelletier E."/>
            <person name="Niang G."/>
            <person name="Scheremetjew M."/>
            <person name="Finn R."/>
            <person name="Kale V."/>
            <person name="Holt S."/>
            <person name="Cochrane G."/>
            <person name="Meng A."/>
            <person name="Brown T."/>
            <person name="Cohen L."/>
        </authorList>
    </citation>
    <scope>NUCLEOTIDE SEQUENCE</scope>
    <source>
        <strain evidence="2">CCMP 2712</strain>
    </source>
</reference>
<evidence type="ECO:0000313" key="2">
    <source>
        <dbReference type="EMBL" id="CAE2322267.1"/>
    </source>
</evidence>
<dbReference type="InterPro" id="IPR023231">
    <property type="entry name" value="GSKIP_dom_sf"/>
</dbReference>
<evidence type="ECO:0000259" key="1">
    <source>
        <dbReference type="Pfam" id="PF05303"/>
    </source>
</evidence>
<feature type="domain" description="GSKIP" evidence="1">
    <location>
        <begin position="10"/>
        <end position="102"/>
    </location>
</feature>
<dbReference type="Pfam" id="PF05303">
    <property type="entry name" value="GSKIP_dom"/>
    <property type="match status" value="1"/>
</dbReference>
<accession>A0A7S4P374</accession>
<proteinExistence type="predicted"/>
<name>A0A7S4P374_GUITH</name>
<dbReference type="AlphaFoldDB" id="A0A7S4P374"/>
<organism evidence="2">
    <name type="scientific">Guillardia theta</name>
    <name type="common">Cryptophyte</name>
    <name type="synonym">Cryptomonas phi</name>
    <dbReference type="NCBI Taxonomy" id="55529"/>
    <lineage>
        <taxon>Eukaryota</taxon>
        <taxon>Cryptophyceae</taxon>
        <taxon>Pyrenomonadales</taxon>
        <taxon>Geminigeraceae</taxon>
        <taxon>Guillardia</taxon>
    </lineage>
</organism>
<dbReference type="EMBL" id="HBKN01035938">
    <property type="protein sequence ID" value="CAE2322267.1"/>
    <property type="molecule type" value="Transcribed_RNA"/>
</dbReference>
<gene>
    <name evidence="2" type="ORF">GTHE00462_LOCUS28054</name>
</gene>
<protein>
    <recommendedName>
        <fullName evidence="1">GSKIP domain-containing protein</fullName>
    </recommendedName>
</protein>
<dbReference type="SUPFAM" id="SSF103107">
    <property type="entry name" value="Hypothetical protein c14orf129, hspc210"/>
    <property type="match status" value="1"/>
</dbReference>